<gene>
    <name evidence="1" type="ORF">FA95DRAFT_1596600</name>
</gene>
<comment type="caution">
    <text evidence="1">The sequence shown here is derived from an EMBL/GenBank/DDBJ whole genome shotgun (WGS) entry which is preliminary data.</text>
</comment>
<sequence>MRNMDCTAKIRPIAPALPIEILLKIFNITTWRTGDVEEPPDRFASNRALANAALVCKSWLAPAREVLYTSIYLANLDLCTSTKHLLRTLSESPAWQPVSMVRAITFDIADYRASDAMTDFTKIIELCGPEDLRTLHIGRFHCQCDLGLHGLRDAMMNAVHLQKFVIAPPSGVMYIPTYEPFATVAQFFQIVQCWPELREIRFGRDMLEPTWDDDEYEESEPSAAAEMKEVSPLKPGVLSHFKSFSDRGNFEARHLLALLQLAPNLSTLTIDPRVIFSRPGIAALEALLQSLTELHLFGSYYGADFDIFAADVGAALASAPVLRYLKTNSICMLPVAFRDALAFPALERLEYELEYDFEEDTTSIDVLTDALRAQPRRIPMLKELALTMDDGPFPGADCFADGSYETLKEACLHRGVRLKEDYDSEIEKTVALLGVPEEDQFKYEPGVYYDTDSSDEY</sequence>
<reference evidence="1" key="1">
    <citation type="submission" date="2021-02" db="EMBL/GenBank/DDBJ databases">
        <authorList>
            <consortium name="DOE Joint Genome Institute"/>
            <person name="Ahrendt S."/>
            <person name="Looney B.P."/>
            <person name="Miyauchi S."/>
            <person name="Morin E."/>
            <person name="Drula E."/>
            <person name="Courty P.E."/>
            <person name="Chicoki N."/>
            <person name="Fauchery L."/>
            <person name="Kohler A."/>
            <person name="Kuo A."/>
            <person name="Labutti K."/>
            <person name="Pangilinan J."/>
            <person name="Lipzen A."/>
            <person name="Riley R."/>
            <person name="Andreopoulos W."/>
            <person name="He G."/>
            <person name="Johnson J."/>
            <person name="Barry K.W."/>
            <person name="Grigoriev I.V."/>
            <person name="Nagy L."/>
            <person name="Hibbett D."/>
            <person name="Henrissat B."/>
            <person name="Matheny P.B."/>
            <person name="Labbe J."/>
            <person name="Martin F."/>
        </authorList>
    </citation>
    <scope>NUCLEOTIDE SEQUENCE</scope>
    <source>
        <strain evidence="1">FP105234-sp</strain>
    </source>
</reference>
<name>A0ACB8RP18_9AGAM</name>
<proteinExistence type="predicted"/>
<accession>A0ACB8RP18</accession>
<dbReference type="EMBL" id="MU275940">
    <property type="protein sequence ID" value="KAI0045853.1"/>
    <property type="molecule type" value="Genomic_DNA"/>
</dbReference>
<dbReference type="Proteomes" id="UP000814033">
    <property type="component" value="Unassembled WGS sequence"/>
</dbReference>
<reference evidence="1" key="2">
    <citation type="journal article" date="2022" name="New Phytol.">
        <title>Evolutionary transition to the ectomycorrhizal habit in the genomes of a hyperdiverse lineage of mushroom-forming fungi.</title>
        <authorList>
            <person name="Looney B."/>
            <person name="Miyauchi S."/>
            <person name="Morin E."/>
            <person name="Drula E."/>
            <person name="Courty P.E."/>
            <person name="Kohler A."/>
            <person name="Kuo A."/>
            <person name="LaButti K."/>
            <person name="Pangilinan J."/>
            <person name="Lipzen A."/>
            <person name="Riley R."/>
            <person name="Andreopoulos W."/>
            <person name="He G."/>
            <person name="Johnson J."/>
            <person name="Nolan M."/>
            <person name="Tritt A."/>
            <person name="Barry K.W."/>
            <person name="Grigoriev I.V."/>
            <person name="Nagy L.G."/>
            <person name="Hibbett D."/>
            <person name="Henrissat B."/>
            <person name="Matheny P.B."/>
            <person name="Labbe J."/>
            <person name="Martin F.M."/>
        </authorList>
    </citation>
    <scope>NUCLEOTIDE SEQUENCE</scope>
    <source>
        <strain evidence="1">FP105234-sp</strain>
    </source>
</reference>
<evidence type="ECO:0000313" key="1">
    <source>
        <dbReference type="EMBL" id="KAI0045853.1"/>
    </source>
</evidence>
<protein>
    <submittedName>
        <fullName evidence="1">Uncharacterized protein</fullName>
    </submittedName>
</protein>
<organism evidence="1 2">
    <name type="scientific">Auriscalpium vulgare</name>
    <dbReference type="NCBI Taxonomy" id="40419"/>
    <lineage>
        <taxon>Eukaryota</taxon>
        <taxon>Fungi</taxon>
        <taxon>Dikarya</taxon>
        <taxon>Basidiomycota</taxon>
        <taxon>Agaricomycotina</taxon>
        <taxon>Agaricomycetes</taxon>
        <taxon>Russulales</taxon>
        <taxon>Auriscalpiaceae</taxon>
        <taxon>Auriscalpium</taxon>
    </lineage>
</organism>
<evidence type="ECO:0000313" key="2">
    <source>
        <dbReference type="Proteomes" id="UP000814033"/>
    </source>
</evidence>
<keyword evidence="2" id="KW-1185">Reference proteome</keyword>